<keyword evidence="1" id="KW-0812">Transmembrane</keyword>
<accession>A0ABV9LYK4</accession>
<evidence type="ECO:0000256" key="1">
    <source>
        <dbReference type="SAM" id="Phobius"/>
    </source>
</evidence>
<proteinExistence type="predicted"/>
<keyword evidence="2" id="KW-0732">Signal</keyword>
<protein>
    <recommendedName>
        <fullName evidence="5">PEP-CTERM protein-sorting domain-containing protein</fullName>
    </recommendedName>
</protein>
<keyword evidence="1" id="KW-0472">Membrane</keyword>
<sequence length="221" mass="22994">MKRTTITLAGLFASALFAASANAALLFQGSSFNTTEVPLTVAEARAAWEAELFSFDIDDLDNISGGSPITSAFGNVYSDTGNGSSITADSDRIRGSRGGAPLIQFDVVFPAPVNAVGFDVLDNDGGEMSLTLTDALTLEETTFNFTSVAGSGRTEFFGVIFAPTTFISSLRVGGTDPGGITRWDNFTTGVSQAAVDAVSAPGVFSLFGLALVAFGLRKMRK</sequence>
<evidence type="ECO:0008006" key="5">
    <source>
        <dbReference type="Google" id="ProtNLM"/>
    </source>
</evidence>
<dbReference type="Proteomes" id="UP001595897">
    <property type="component" value="Unassembled WGS sequence"/>
</dbReference>
<reference evidence="4" key="1">
    <citation type="journal article" date="2019" name="Int. J. Syst. Evol. Microbiol.">
        <title>The Global Catalogue of Microorganisms (GCM) 10K type strain sequencing project: providing services to taxonomists for standard genome sequencing and annotation.</title>
        <authorList>
            <consortium name="The Broad Institute Genomics Platform"/>
            <consortium name="The Broad Institute Genome Sequencing Center for Infectious Disease"/>
            <person name="Wu L."/>
            <person name="Ma J."/>
        </authorList>
    </citation>
    <scope>NUCLEOTIDE SEQUENCE [LARGE SCALE GENOMIC DNA]</scope>
    <source>
        <strain evidence="4">KACC 12507</strain>
    </source>
</reference>
<feature type="transmembrane region" description="Helical" evidence="1">
    <location>
        <begin position="198"/>
        <end position="216"/>
    </location>
</feature>
<feature type="chain" id="PRO_5046556662" description="PEP-CTERM protein-sorting domain-containing protein" evidence="2">
    <location>
        <begin position="24"/>
        <end position="221"/>
    </location>
</feature>
<keyword evidence="4" id="KW-1185">Reference proteome</keyword>
<feature type="signal peptide" evidence="2">
    <location>
        <begin position="1"/>
        <end position="23"/>
    </location>
</feature>
<evidence type="ECO:0000313" key="3">
    <source>
        <dbReference type="EMBL" id="MFC4700910.1"/>
    </source>
</evidence>
<keyword evidence="1" id="KW-1133">Transmembrane helix</keyword>
<gene>
    <name evidence="3" type="ORF">ACFO4O_12125</name>
</gene>
<name>A0ABV9LYK4_9ALTE</name>
<dbReference type="EMBL" id="JBHSGU010000005">
    <property type="protein sequence ID" value="MFC4700910.1"/>
    <property type="molecule type" value="Genomic_DNA"/>
</dbReference>
<evidence type="ECO:0000313" key="4">
    <source>
        <dbReference type="Proteomes" id="UP001595897"/>
    </source>
</evidence>
<evidence type="ECO:0000256" key="2">
    <source>
        <dbReference type="SAM" id="SignalP"/>
    </source>
</evidence>
<dbReference type="RefSeq" id="WP_382408880.1">
    <property type="nucleotide sequence ID" value="NZ_JBHSGU010000005.1"/>
</dbReference>
<organism evidence="3 4">
    <name type="scientific">Glaciecola siphonariae</name>
    <dbReference type="NCBI Taxonomy" id="521012"/>
    <lineage>
        <taxon>Bacteria</taxon>
        <taxon>Pseudomonadati</taxon>
        <taxon>Pseudomonadota</taxon>
        <taxon>Gammaproteobacteria</taxon>
        <taxon>Alteromonadales</taxon>
        <taxon>Alteromonadaceae</taxon>
        <taxon>Glaciecola</taxon>
    </lineage>
</organism>
<comment type="caution">
    <text evidence="3">The sequence shown here is derived from an EMBL/GenBank/DDBJ whole genome shotgun (WGS) entry which is preliminary data.</text>
</comment>